<comment type="caution">
    <text evidence="1">The sequence shown here is derived from an EMBL/GenBank/DDBJ whole genome shotgun (WGS) entry which is preliminary data.</text>
</comment>
<accession>A0ABW2MSW9</accession>
<dbReference type="Gene3D" id="3.30.530.20">
    <property type="match status" value="1"/>
</dbReference>
<dbReference type="CDD" id="cd07812">
    <property type="entry name" value="SRPBCC"/>
    <property type="match status" value="1"/>
</dbReference>
<dbReference type="SUPFAM" id="SSF55961">
    <property type="entry name" value="Bet v1-like"/>
    <property type="match status" value="1"/>
</dbReference>
<sequence>MRYSIDIRIDLPKNEVIKKLDNPENMKHWQKGLVDYKFLSGTPGENGATMELQYKMGKRDMILIETIIKNNFPDEFHASYDAKGVHTIQKNFFEEIDASHTKWISESEFKFNSFMMKIIGFLMPRAFKKQSKQYLLDFKNFAENNISVYHKE</sequence>
<evidence type="ECO:0000313" key="1">
    <source>
        <dbReference type="EMBL" id="MFC7356975.1"/>
    </source>
</evidence>
<dbReference type="EMBL" id="JBHTBN010000002">
    <property type="protein sequence ID" value="MFC7356975.1"/>
    <property type="molecule type" value="Genomic_DNA"/>
</dbReference>
<reference evidence="2" key="1">
    <citation type="journal article" date="2019" name="Int. J. Syst. Evol. Microbiol.">
        <title>The Global Catalogue of Microorganisms (GCM) 10K type strain sequencing project: providing services to taxonomists for standard genome sequencing and annotation.</title>
        <authorList>
            <consortium name="The Broad Institute Genomics Platform"/>
            <consortium name="The Broad Institute Genome Sequencing Center for Infectious Disease"/>
            <person name="Wu L."/>
            <person name="Ma J."/>
        </authorList>
    </citation>
    <scope>NUCLEOTIDE SEQUENCE [LARGE SCALE GENOMIC DNA]</scope>
    <source>
        <strain evidence="2">CGMCC 1.16306</strain>
    </source>
</reference>
<dbReference type="Proteomes" id="UP001596415">
    <property type="component" value="Unassembled WGS sequence"/>
</dbReference>
<dbReference type="InterPro" id="IPR023393">
    <property type="entry name" value="START-like_dom_sf"/>
</dbReference>
<keyword evidence="2" id="KW-1185">Reference proteome</keyword>
<proteinExistence type="predicted"/>
<dbReference type="RefSeq" id="WP_380216824.1">
    <property type="nucleotide sequence ID" value="NZ_JBHTBN010000002.1"/>
</dbReference>
<organism evidence="1 2">
    <name type="scientific">Jejudonia soesokkakensis</name>
    <dbReference type="NCBI Taxonomy" id="1323432"/>
    <lineage>
        <taxon>Bacteria</taxon>
        <taxon>Pseudomonadati</taxon>
        <taxon>Bacteroidota</taxon>
        <taxon>Flavobacteriia</taxon>
        <taxon>Flavobacteriales</taxon>
        <taxon>Flavobacteriaceae</taxon>
        <taxon>Jejudonia</taxon>
    </lineage>
</organism>
<gene>
    <name evidence="1" type="ORF">ACFQO1_04705</name>
</gene>
<protein>
    <submittedName>
        <fullName evidence="1">SRPBCC family protein</fullName>
    </submittedName>
</protein>
<name>A0ABW2MSW9_9FLAO</name>
<evidence type="ECO:0000313" key="2">
    <source>
        <dbReference type="Proteomes" id="UP001596415"/>
    </source>
</evidence>